<dbReference type="GO" id="GO:0046872">
    <property type="term" value="F:metal ion binding"/>
    <property type="evidence" value="ECO:0007669"/>
    <property type="project" value="InterPro"/>
</dbReference>
<reference evidence="7" key="1">
    <citation type="submission" date="2011-12" db="EMBL/GenBank/DDBJ databases">
        <title>Complete sequence of Methanoregula formicicum SMSP.</title>
        <authorList>
            <person name="Lucas S."/>
            <person name="Han J."/>
            <person name="Lapidus A."/>
            <person name="Cheng J.-F."/>
            <person name="Goodwin L."/>
            <person name="Pitluck S."/>
            <person name="Peters L."/>
            <person name="Ovchinnikova G."/>
            <person name="Teshima H."/>
            <person name="Detter J.C."/>
            <person name="Han C."/>
            <person name="Tapia R."/>
            <person name="Land M."/>
            <person name="Hauser L."/>
            <person name="Kyrpides N."/>
            <person name="Ivanova N."/>
            <person name="Pagani I."/>
            <person name="Imachi H."/>
            <person name="Tamaki H."/>
            <person name="Sekiguchi Y."/>
            <person name="Kamagata Y."/>
            <person name="Cadillo-Quiroz H."/>
            <person name="Zinder S."/>
            <person name="Liu W.-T."/>
            <person name="Woyke T."/>
        </authorList>
    </citation>
    <scope>NUCLEOTIDE SEQUENCE [LARGE SCALE GENOMIC DNA]</scope>
    <source>
        <strain evidence="7">DSM 22288 / NBRC 105244 / SMSP</strain>
    </source>
</reference>
<gene>
    <name evidence="6" type="ordered locus">Metfor_2029</name>
</gene>
<dbReference type="RefSeq" id="WP_015286005.1">
    <property type="nucleotide sequence ID" value="NC_019943.1"/>
</dbReference>
<feature type="domain" description="ATP-grasp" evidence="5">
    <location>
        <begin position="93"/>
        <end position="276"/>
    </location>
</feature>
<dbReference type="GO" id="GO:0005524">
    <property type="term" value="F:ATP binding"/>
    <property type="evidence" value="ECO:0007669"/>
    <property type="project" value="UniProtKB-UniRule"/>
</dbReference>
<dbReference type="STRING" id="593750.Metfor_2029"/>
<dbReference type="InterPro" id="IPR011761">
    <property type="entry name" value="ATP-grasp"/>
</dbReference>
<dbReference type="PROSITE" id="PS50975">
    <property type="entry name" value="ATP_GRASP"/>
    <property type="match status" value="1"/>
</dbReference>
<evidence type="ECO:0000313" key="7">
    <source>
        <dbReference type="Proteomes" id="UP000010824"/>
    </source>
</evidence>
<dbReference type="OrthoDB" id="11959at2157"/>
<evidence type="ECO:0000256" key="2">
    <source>
        <dbReference type="ARBA" id="ARBA00022741"/>
    </source>
</evidence>
<keyword evidence="2 4" id="KW-0547">Nucleotide-binding</keyword>
<keyword evidence="7" id="KW-1185">Reference proteome</keyword>
<proteinExistence type="predicted"/>
<accession>L0HE80</accession>
<evidence type="ECO:0000256" key="4">
    <source>
        <dbReference type="PROSITE-ProRule" id="PRU00409"/>
    </source>
</evidence>
<dbReference type="InParanoid" id="L0HE80"/>
<evidence type="ECO:0000259" key="5">
    <source>
        <dbReference type="PROSITE" id="PS50975"/>
    </source>
</evidence>
<evidence type="ECO:0000256" key="3">
    <source>
        <dbReference type="ARBA" id="ARBA00022840"/>
    </source>
</evidence>
<dbReference type="Proteomes" id="UP000010824">
    <property type="component" value="Chromosome"/>
</dbReference>
<dbReference type="GO" id="GO:0005829">
    <property type="term" value="C:cytosol"/>
    <property type="evidence" value="ECO:0007669"/>
    <property type="project" value="TreeGrafter"/>
</dbReference>
<dbReference type="PANTHER" id="PTHR43055:SF1">
    <property type="entry name" value="FORMATE-DEPENDENT PHOSPHORIBOSYLGLYCINAMIDE FORMYLTRANSFERASE"/>
    <property type="match status" value="1"/>
</dbReference>
<dbReference type="AlphaFoldDB" id="L0HE80"/>
<sequence precursor="true">MKGRVLIAGFATRHVAQSASRAGYEVCTVDHFCDQDLTLYTKDREKFEDLADLPDAIDRICQRNSFDFFVPTSGAETLPVPVPLMGTPHTVIRRLMDKLDIQHFFESLNVPVPRILPDGEYPAMVKPRSGAGGWRNAVIRNDTEMAAWRELYEDVPHIRQEIVKGDAASVCCVATGSAAMAVTTNEQILRGGDGESMFGFSGSVTPCNHPRAGEMAALAERIAAASGGVGTIGVDFVIGDNGPVAIEVNPRFQGTVDTVEMACGCSLFNLHMDACRGILPRVRSQARRVAVRKILFADRNMTVRADLSLLKEFVSDIPWPGTFFEEEQAVVSVHGWGPDREAALSLLDKHITTVRQYMR</sequence>
<dbReference type="SUPFAM" id="SSF56059">
    <property type="entry name" value="Glutathione synthetase ATP-binding domain-like"/>
    <property type="match status" value="1"/>
</dbReference>
<dbReference type="Gene3D" id="3.30.470.20">
    <property type="entry name" value="ATP-grasp fold, B domain"/>
    <property type="match status" value="1"/>
</dbReference>
<protein>
    <submittedName>
        <fullName evidence="6">Putative ATP-dependent carboligase</fullName>
    </submittedName>
</protein>
<dbReference type="GeneID" id="14309422"/>
<evidence type="ECO:0000256" key="1">
    <source>
        <dbReference type="ARBA" id="ARBA00022598"/>
    </source>
</evidence>
<dbReference type="EMBL" id="CP003167">
    <property type="protein sequence ID" value="AGB03042.1"/>
    <property type="molecule type" value="Genomic_DNA"/>
</dbReference>
<dbReference type="GO" id="GO:0016874">
    <property type="term" value="F:ligase activity"/>
    <property type="evidence" value="ECO:0007669"/>
    <property type="project" value="UniProtKB-KW"/>
</dbReference>
<keyword evidence="1 6" id="KW-0436">Ligase</keyword>
<keyword evidence="3 4" id="KW-0067">ATP-binding</keyword>
<dbReference type="Pfam" id="PF02655">
    <property type="entry name" value="ATP-grasp_3"/>
    <property type="match status" value="1"/>
</dbReference>
<dbReference type="PANTHER" id="PTHR43055">
    <property type="entry name" value="FORMATE-DEPENDENT PHOSPHORIBOSYLGLYCINAMIDE FORMYLTRANSFERASE"/>
    <property type="match status" value="1"/>
</dbReference>
<evidence type="ECO:0000313" key="6">
    <source>
        <dbReference type="EMBL" id="AGB03042.1"/>
    </source>
</evidence>
<dbReference type="InterPro" id="IPR003806">
    <property type="entry name" value="ATP-grasp_PylC-type"/>
</dbReference>
<reference evidence="6 7" key="2">
    <citation type="journal article" date="2014" name="Genome Announc.">
        <title>Complete Genome Sequence of Methanoregula formicica SMSPT, a Mesophilic Hydrogenotrophic Methanogen Isolated from a Methanogenic Upflow Anaerobic Sludge Blanket Reactor.</title>
        <authorList>
            <person name="Yamamoto K."/>
            <person name="Tamaki H."/>
            <person name="Cadillo-Quiroz H."/>
            <person name="Imachi H."/>
            <person name="Kyrpides N."/>
            <person name="Woyke T."/>
            <person name="Goodwin L."/>
            <person name="Zinder S.H."/>
            <person name="Kamagata Y."/>
            <person name="Liu W.T."/>
        </authorList>
    </citation>
    <scope>NUCLEOTIDE SEQUENCE [LARGE SCALE GENOMIC DNA]</scope>
    <source>
        <strain evidence="7">DSM 22288 / NBRC 105244 / SMSP</strain>
    </source>
</reference>
<dbReference type="HOGENOM" id="CLU_057102_0_0_2"/>
<name>L0HE80_METFS</name>
<dbReference type="KEGG" id="mfo:Metfor_2029"/>
<dbReference type="eggNOG" id="arCOG01595">
    <property type="taxonomic scope" value="Archaea"/>
</dbReference>
<organism evidence="6 7">
    <name type="scientific">Methanoregula formicica (strain DSM 22288 / NBRC 105244 / SMSP)</name>
    <dbReference type="NCBI Taxonomy" id="593750"/>
    <lineage>
        <taxon>Archaea</taxon>
        <taxon>Methanobacteriati</taxon>
        <taxon>Methanobacteriota</taxon>
        <taxon>Stenosarchaea group</taxon>
        <taxon>Methanomicrobia</taxon>
        <taxon>Methanomicrobiales</taxon>
        <taxon>Methanoregulaceae</taxon>
        <taxon>Methanoregula</taxon>
    </lineage>
</organism>